<dbReference type="CDD" id="cd01399">
    <property type="entry name" value="GlcN6P_deaminase"/>
    <property type="match status" value="1"/>
</dbReference>
<evidence type="ECO:0000256" key="1">
    <source>
        <dbReference type="ARBA" id="ARBA00000644"/>
    </source>
</evidence>
<protein>
    <recommendedName>
        <fullName evidence="4">Glucosamine-6-phosphate deaminase</fullName>
        <ecNumber evidence="4">3.5.99.6</ecNumber>
    </recommendedName>
    <alternativeName>
        <fullName evidence="4">GlcN6P deaminase</fullName>
        <shortName evidence="4">GNPDA</shortName>
    </alternativeName>
    <alternativeName>
        <fullName evidence="4">Glucosamine-6-phosphate isomerase</fullName>
    </alternativeName>
</protein>
<evidence type="ECO:0000313" key="7">
    <source>
        <dbReference type="Proteomes" id="UP000298381"/>
    </source>
</evidence>
<dbReference type="PANTHER" id="PTHR11280:SF5">
    <property type="entry name" value="GLUCOSAMINE-6-PHOSPHATE ISOMERASE"/>
    <property type="match status" value="1"/>
</dbReference>
<keyword evidence="7" id="KW-1185">Reference proteome</keyword>
<dbReference type="FunFam" id="3.40.50.1360:FF:000003">
    <property type="entry name" value="Glucosamine-6-phosphate deaminase"/>
    <property type="match status" value="1"/>
</dbReference>
<dbReference type="PROSITE" id="PS01161">
    <property type="entry name" value="GLC_GALNAC_ISOMERASE"/>
    <property type="match status" value="1"/>
</dbReference>
<dbReference type="InterPro" id="IPR037171">
    <property type="entry name" value="NagB/RpiA_transferase-like"/>
</dbReference>
<feature type="active site" description="Proton acceptor; for enolization step" evidence="4">
    <location>
        <position position="67"/>
    </location>
</feature>
<feature type="active site" description="For ring-opening step" evidence="4">
    <location>
        <position position="136"/>
    </location>
</feature>
<dbReference type="EMBL" id="SRIB01000006">
    <property type="protein sequence ID" value="TFZ40237.1"/>
    <property type="molecule type" value="Genomic_DNA"/>
</dbReference>
<dbReference type="Pfam" id="PF01182">
    <property type="entry name" value="Glucosamine_iso"/>
    <property type="match status" value="1"/>
</dbReference>
<feature type="active site" description="For ring-opening step" evidence="4">
    <location>
        <position position="143"/>
    </location>
</feature>
<comment type="caution">
    <text evidence="6">The sequence shown here is derived from an EMBL/GenBank/DDBJ whole genome shotgun (WGS) entry which is preliminary data.</text>
</comment>
<comment type="similarity">
    <text evidence="4">Belongs to the glucosamine/galactosamine-6-phosphate isomerase family. NagB subfamily.</text>
</comment>
<dbReference type="InterPro" id="IPR006148">
    <property type="entry name" value="Glc/Gal-6P_isomerase"/>
</dbReference>
<evidence type="ECO:0000256" key="4">
    <source>
        <dbReference type="HAMAP-Rule" id="MF_01241"/>
    </source>
</evidence>
<reference evidence="6 7" key="1">
    <citation type="submission" date="2019-03" db="EMBL/GenBank/DDBJ databases">
        <title>Draft genome sequence data and analysis of a Fermenting Bacterium, Soehngenia longevitae strain 1933PT, isolated from petroleum reservoir in Azerbaijan.</title>
        <authorList>
            <person name="Grouzdev D.S."/>
            <person name="Bidzhieva S.K."/>
            <person name="Sokolova D.S."/>
            <person name="Tourova T.P."/>
            <person name="Poltaraus A.B."/>
            <person name="Nazina T.N."/>
        </authorList>
    </citation>
    <scope>NUCLEOTIDE SEQUENCE [LARGE SCALE GENOMIC DNA]</scope>
    <source>
        <strain evidence="6 7">1933P</strain>
    </source>
</reference>
<evidence type="ECO:0000259" key="5">
    <source>
        <dbReference type="Pfam" id="PF01182"/>
    </source>
</evidence>
<gene>
    <name evidence="4 6" type="primary">nagB</name>
    <name evidence="6" type="ORF">E4100_05335</name>
</gene>
<comment type="pathway">
    <text evidence="4">Amino-sugar metabolism; N-acetylneuraminate degradation; D-fructose 6-phosphate from N-acetylneuraminate: step 5/5.</text>
</comment>
<dbReference type="GO" id="GO:0042802">
    <property type="term" value="F:identical protein binding"/>
    <property type="evidence" value="ECO:0007669"/>
    <property type="project" value="TreeGrafter"/>
</dbReference>
<dbReference type="GO" id="GO:0006043">
    <property type="term" value="P:glucosamine catabolic process"/>
    <property type="evidence" value="ECO:0007669"/>
    <property type="project" value="TreeGrafter"/>
</dbReference>
<dbReference type="GO" id="GO:0006046">
    <property type="term" value="P:N-acetylglucosamine catabolic process"/>
    <property type="evidence" value="ECO:0007669"/>
    <property type="project" value="UniProtKB-UniRule"/>
</dbReference>
<feature type="active site" description="Proton acceptor; for ring-opening step" evidence="4">
    <location>
        <position position="138"/>
    </location>
</feature>
<comment type="caution">
    <text evidence="4">Lacks conserved residue(s) required for the propagation of feature annotation.</text>
</comment>
<dbReference type="GO" id="GO:0005975">
    <property type="term" value="P:carbohydrate metabolic process"/>
    <property type="evidence" value="ECO:0007669"/>
    <property type="project" value="InterPro"/>
</dbReference>
<dbReference type="OrthoDB" id="9791139at2"/>
<dbReference type="SUPFAM" id="SSF100950">
    <property type="entry name" value="NagB/RpiA/CoA transferase-like"/>
    <property type="match status" value="1"/>
</dbReference>
<evidence type="ECO:0000256" key="2">
    <source>
        <dbReference type="ARBA" id="ARBA00022801"/>
    </source>
</evidence>
<dbReference type="GO" id="GO:0019262">
    <property type="term" value="P:N-acetylneuraminate catabolic process"/>
    <property type="evidence" value="ECO:0007669"/>
    <property type="project" value="UniProtKB-UniRule"/>
</dbReference>
<dbReference type="Proteomes" id="UP000298381">
    <property type="component" value="Unassembled WGS sequence"/>
</dbReference>
<evidence type="ECO:0000313" key="6">
    <source>
        <dbReference type="EMBL" id="TFZ40237.1"/>
    </source>
</evidence>
<name>A0A4Z0D3R6_9FIRM</name>
<proteinExistence type="inferred from homology"/>
<dbReference type="RefSeq" id="WP_135271010.1">
    <property type="nucleotide sequence ID" value="NZ_SRIB01000006.1"/>
</dbReference>
<keyword evidence="2 4" id="KW-0378">Hydrolase</keyword>
<dbReference type="InterPro" id="IPR018321">
    <property type="entry name" value="Glucosamine6P_isomerase_CS"/>
</dbReference>
<sequence length="251" mass="28345">MKVIVRENYDEISKLCAQIIASKVKEKPDLILGLATGSTPIGTYKELVKMHKEEKLDFSQIKTFNLDEYVGMNKDNPNSYYYFMMENLFKWINIDLKNVNIPDGKALDLTKEVEEYENKLEKSGGVDVQLLGIGGNGHIAFNEPGQYLNAKTSVVELTEDTITANSRFFNSLEDVPRKAISMGIGSILRSKEIILLASGKSKSKALFEFLTKDRVTTYLPVSFLHLHSNVTVICDKDAYSLVEEERLCKKN</sequence>
<dbReference type="UniPathway" id="UPA00629">
    <property type="reaction ID" value="UER00684"/>
</dbReference>
<evidence type="ECO:0000256" key="3">
    <source>
        <dbReference type="ARBA" id="ARBA00023277"/>
    </source>
</evidence>
<feature type="domain" description="Glucosamine/galactosamine-6-phosphate isomerase" evidence="5">
    <location>
        <begin position="10"/>
        <end position="229"/>
    </location>
</feature>
<dbReference type="NCBIfam" id="TIGR00502">
    <property type="entry name" value="nagB"/>
    <property type="match status" value="1"/>
</dbReference>
<dbReference type="EC" id="3.5.99.6" evidence="4"/>
<comment type="function">
    <text evidence="4">Catalyzes the reversible isomerization-deamination of glucosamine 6-phosphate (GlcN6P) to form fructose 6-phosphate (Fru6P) and ammonium ion.</text>
</comment>
<comment type="catalytic activity">
    <reaction evidence="1 4">
        <text>alpha-D-glucosamine 6-phosphate + H2O = beta-D-fructose 6-phosphate + NH4(+)</text>
        <dbReference type="Rhea" id="RHEA:12172"/>
        <dbReference type="ChEBI" id="CHEBI:15377"/>
        <dbReference type="ChEBI" id="CHEBI:28938"/>
        <dbReference type="ChEBI" id="CHEBI:57634"/>
        <dbReference type="ChEBI" id="CHEBI:75989"/>
        <dbReference type="EC" id="3.5.99.6"/>
    </reaction>
</comment>
<dbReference type="GO" id="GO:0005737">
    <property type="term" value="C:cytoplasm"/>
    <property type="evidence" value="ECO:0007669"/>
    <property type="project" value="TreeGrafter"/>
</dbReference>
<keyword evidence="3 4" id="KW-0119">Carbohydrate metabolism</keyword>
<accession>A0A4Z0D3R6</accession>
<organism evidence="6 7">
    <name type="scientific">Soehngenia longivitae</name>
    <dbReference type="NCBI Taxonomy" id="2562294"/>
    <lineage>
        <taxon>Bacteria</taxon>
        <taxon>Bacillati</taxon>
        <taxon>Bacillota</taxon>
        <taxon>Tissierellia</taxon>
        <taxon>Tissierellales</taxon>
        <taxon>Tissierellaceae</taxon>
        <taxon>Soehngenia</taxon>
    </lineage>
</organism>
<dbReference type="PANTHER" id="PTHR11280">
    <property type="entry name" value="GLUCOSAMINE-6-PHOSPHATE ISOMERASE"/>
    <property type="match status" value="1"/>
</dbReference>
<dbReference type="HAMAP" id="MF_01241">
    <property type="entry name" value="GlcN6P_deamin"/>
    <property type="match status" value="1"/>
</dbReference>
<dbReference type="AlphaFoldDB" id="A0A4Z0D3R6"/>
<dbReference type="Gene3D" id="3.40.50.1360">
    <property type="match status" value="1"/>
</dbReference>
<dbReference type="GO" id="GO:0004342">
    <property type="term" value="F:glucosamine-6-phosphate deaminase activity"/>
    <property type="evidence" value="ECO:0007669"/>
    <property type="project" value="UniProtKB-UniRule"/>
</dbReference>
<dbReference type="InterPro" id="IPR004547">
    <property type="entry name" value="Glucosamine6P_isomerase"/>
</dbReference>